<proteinExistence type="predicted"/>
<evidence type="ECO:0008006" key="3">
    <source>
        <dbReference type="Google" id="ProtNLM"/>
    </source>
</evidence>
<evidence type="ECO:0000313" key="1">
    <source>
        <dbReference type="EMBL" id="GIH16253.1"/>
    </source>
</evidence>
<keyword evidence="2" id="KW-1185">Reference proteome</keyword>
<dbReference type="AlphaFoldDB" id="A0A8J3QUZ4"/>
<sequence length="596" mass="62391">MPIVSLQASGTLRRLIQRNKPLKSALYRAISASNLVQWWPLEDGIDATQAASGLAGGAPMRVDIGIMDFIDGGPVGGAGAAQPNVAADNNMSVPLVGLSATAWHVSLWMRGEPDDPGSVAYFVPLEVRTDNGKIYRVVTQWQSGTVNVGIARYESEADASESHFAGLDLPVMDGNWHLHQIALAQSGSNVSVTFVLDGDSTDAETWTGVTLGQPVRATRIGRFGGGGEVSSNAKNLAVAHIAFFNGTTMPDQYAAGLGYVGEAAVDRLTRLCAEEGVPIDITQPDSDPGVAMGPQGVDTFVNLLRECEASDQGLLYDGLGPGLGYIARTSTYNQPVTLILDASQGDIAPPFTPTDDDQGLVNKATVSRKGGSSATYEVVDGPLGTDTIGTYDASKTLSLFDDSRLQRYAEWLAQAGTVEGFRYPNLSLNLRSRPARSDAWLDTPLNGRIDATNVIDATKQHPPGDVSLLLQGYGETASSKKWTVAGNTSPAQSRVVAALNTSFRLEAVGQTLASSLAPGATSLSLATAAGHALFSTTAQYPADFPSDLDVGGWQIRVTGASGSSSPQTLDIEASANTVTIPAGATVKLWRPAGLAL</sequence>
<name>A0A8J3QUZ4_9ACTN</name>
<accession>A0A8J3QUZ4</accession>
<comment type="caution">
    <text evidence="1">The sequence shown here is derived from an EMBL/GenBank/DDBJ whole genome shotgun (WGS) entry which is preliminary data.</text>
</comment>
<evidence type="ECO:0000313" key="2">
    <source>
        <dbReference type="Proteomes" id="UP000642748"/>
    </source>
</evidence>
<organism evidence="1 2">
    <name type="scientific">Rugosimonospora africana</name>
    <dbReference type="NCBI Taxonomy" id="556532"/>
    <lineage>
        <taxon>Bacteria</taxon>
        <taxon>Bacillati</taxon>
        <taxon>Actinomycetota</taxon>
        <taxon>Actinomycetes</taxon>
        <taxon>Micromonosporales</taxon>
        <taxon>Micromonosporaceae</taxon>
        <taxon>Rugosimonospora</taxon>
    </lineage>
</organism>
<reference evidence="1" key="1">
    <citation type="submission" date="2021-01" db="EMBL/GenBank/DDBJ databases">
        <title>Whole genome shotgun sequence of Rugosimonospora africana NBRC 104875.</title>
        <authorList>
            <person name="Komaki H."/>
            <person name="Tamura T."/>
        </authorList>
    </citation>
    <scope>NUCLEOTIDE SEQUENCE</scope>
    <source>
        <strain evidence="1">NBRC 104875</strain>
    </source>
</reference>
<dbReference type="RefSeq" id="WP_203919847.1">
    <property type="nucleotide sequence ID" value="NZ_BONZ01000041.1"/>
</dbReference>
<protein>
    <recommendedName>
        <fullName evidence="3">Concanavalin A-like lectin/glucanase superfamily protein</fullName>
    </recommendedName>
</protein>
<gene>
    <name evidence="1" type="ORF">Raf01_44250</name>
</gene>
<dbReference type="EMBL" id="BONZ01000041">
    <property type="protein sequence ID" value="GIH16253.1"/>
    <property type="molecule type" value="Genomic_DNA"/>
</dbReference>
<dbReference type="Proteomes" id="UP000642748">
    <property type="component" value="Unassembled WGS sequence"/>
</dbReference>